<protein>
    <recommendedName>
        <fullName evidence="2">Reverse transcriptase domain-containing protein</fullName>
    </recommendedName>
</protein>
<comment type="caution">
    <text evidence="1">The sequence shown here is derived from an EMBL/GenBank/DDBJ whole genome shotgun (WGS) entry which is preliminary data.</text>
</comment>
<evidence type="ECO:0008006" key="2">
    <source>
        <dbReference type="Google" id="ProtNLM"/>
    </source>
</evidence>
<dbReference type="EMBL" id="JACGWN010000004">
    <property type="protein sequence ID" value="KAL0453570.1"/>
    <property type="molecule type" value="Genomic_DNA"/>
</dbReference>
<reference evidence="1" key="2">
    <citation type="journal article" date="2024" name="Plant">
        <title>Genomic evolution and insights into agronomic trait innovations of Sesamum species.</title>
        <authorList>
            <person name="Miao H."/>
            <person name="Wang L."/>
            <person name="Qu L."/>
            <person name="Liu H."/>
            <person name="Sun Y."/>
            <person name="Le M."/>
            <person name="Wang Q."/>
            <person name="Wei S."/>
            <person name="Zheng Y."/>
            <person name="Lin W."/>
            <person name="Duan Y."/>
            <person name="Cao H."/>
            <person name="Xiong S."/>
            <person name="Wang X."/>
            <person name="Wei L."/>
            <person name="Li C."/>
            <person name="Ma Q."/>
            <person name="Ju M."/>
            <person name="Zhao R."/>
            <person name="Li G."/>
            <person name="Mu C."/>
            <person name="Tian Q."/>
            <person name="Mei H."/>
            <person name="Zhang T."/>
            <person name="Gao T."/>
            <person name="Zhang H."/>
        </authorList>
    </citation>
    <scope>NUCLEOTIDE SEQUENCE</scope>
    <source>
        <strain evidence="1">KEN1</strain>
    </source>
</reference>
<evidence type="ECO:0000313" key="1">
    <source>
        <dbReference type="EMBL" id="KAL0453570.1"/>
    </source>
</evidence>
<reference evidence="1" key="1">
    <citation type="submission" date="2020-06" db="EMBL/GenBank/DDBJ databases">
        <authorList>
            <person name="Li T."/>
            <person name="Hu X."/>
            <person name="Zhang T."/>
            <person name="Song X."/>
            <person name="Zhang H."/>
            <person name="Dai N."/>
            <person name="Sheng W."/>
            <person name="Hou X."/>
            <person name="Wei L."/>
        </authorList>
    </citation>
    <scope>NUCLEOTIDE SEQUENCE</scope>
    <source>
        <strain evidence="1">KEN1</strain>
        <tissue evidence="1">Leaf</tissue>
    </source>
</reference>
<gene>
    <name evidence="1" type="ORF">Slati_1335100</name>
</gene>
<sequence length="323" mass="36899">MKGNLKRLKSDKYCRFHKDRGHSTEDCYHLKNEIEKLIQRGYLKEYVENKPPGHEFTPQRLNIGLKEAEGSRIREKKKENLPTTGMIGVVTGRLAGGDSARARKALVRAASPSQEIYDCREVIIIGTPEEEISFSSKDLKKGISPHNDTLVIFGHSTNFWRIGKEKGDLRLARECHANILKKKSNSSTKRENQVPRKEQYNARMAHEYAPPSSALGQPDQQLKRRRIEEEKLAAVKELKDVQVVKGEPGKTTSIGIGDGEKLVQFLKINSYVLAWTVHDLVGIDPEVMTHQLNVNPAFRPVKQKKRNFEPERNKIIKEEWKNC</sequence>
<organism evidence="1">
    <name type="scientific">Sesamum latifolium</name>
    <dbReference type="NCBI Taxonomy" id="2727402"/>
    <lineage>
        <taxon>Eukaryota</taxon>
        <taxon>Viridiplantae</taxon>
        <taxon>Streptophyta</taxon>
        <taxon>Embryophyta</taxon>
        <taxon>Tracheophyta</taxon>
        <taxon>Spermatophyta</taxon>
        <taxon>Magnoliopsida</taxon>
        <taxon>eudicotyledons</taxon>
        <taxon>Gunneridae</taxon>
        <taxon>Pentapetalae</taxon>
        <taxon>asterids</taxon>
        <taxon>lamiids</taxon>
        <taxon>Lamiales</taxon>
        <taxon>Pedaliaceae</taxon>
        <taxon>Sesamum</taxon>
    </lineage>
</organism>
<dbReference type="AlphaFoldDB" id="A0AAW2XNZ5"/>
<name>A0AAW2XNZ5_9LAMI</name>
<accession>A0AAW2XNZ5</accession>
<proteinExistence type="predicted"/>